<dbReference type="EMBL" id="KB445795">
    <property type="protein sequence ID" value="EMD38138.1"/>
    <property type="molecule type" value="Genomic_DNA"/>
</dbReference>
<feature type="compositionally biased region" description="Low complexity" evidence="1">
    <location>
        <begin position="414"/>
        <end position="429"/>
    </location>
</feature>
<name>M2QM65_CERS8</name>
<evidence type="ECO:0000313" key="3">
    <source>
        <dbReference type="Proteomes" id="UP000016930"/>
    </source>
</evidence>
<protein>
    <submittedName>
        <fullName evidence="2">Uncharacterized protein</fullName>
    </submittedName>
</protein>
<reference evidence="2 3" key="1">
    <citation type="journal article" date="2012" name="Proc. Natl. Acad. Sci. U.S.A.">
        <title>Comparative genomics of Ceriporiopsis subvermispora and Phanerochaete chrysosporium provide insight into selective ligninolysis.</title>
        <authorList>
            <person name="Fernandez-Fueyo E."/>
            <person name="Ruiz-Duenas F.J."/>
            <person name="Ferreira P."/>
            <person name="Floudas D."/>
            <person name="Hibbett D.S."/>
            <person name="Canessa P."/>
            <person name="Larrondo L.F."/>
            <person name="James T.Y."/>
            <person name="Seelenfreund D."/>
            <person name="Lobos S."/>
            <person name="Polanco R."/>
            <person name="Tello M."/>
            <person name="Honda Y."/>
            <person name="Watanabe T."/>
            <person name="Watanabe T."/>
            <person name="Ryu J.S."/>
            <person name="Kubicek C.P."/>
            <person name="Schmoll M."/>
            <person name="Gaskell J."/>
            <person name="Hammel K.E."/>
            <person name="St John F.J."/>
            <person name="Vanden Wymelenberg A."/>
            <person name="Sabat G."/>
            <person name="Splinter BonDurant S."/>
            <person name="Syed K."/>
            <person name="Yadav J.S."/>
            <person name="Doddapaneni H."/>
            <person name="Subramanian V."/>
            <person name="Lavin J.L."/>
            <person name="Oguiza J.A."/>
            <person name="Perez G."/>
            <person name="Pisabarro A.G."/>
            <person name="Ramirez L."/>
            <person name="Santoyo F."/>
            <person name="Master E."/>
            <person name="Coutinho P.M."/>
            <person name="Henrissat B."/>
            <person name="Lombard V."/>
            <person name="Magnuson J.K."/>
            <person name="Kuees U."/>
            <person name="Hori C."/>
            <person name="Igarashi K."/>
            <person name="Samejima M."/>
            <person name="Held B.W."/>
            <person name="Barry K.W."/>
            <person name="LaButti K.M."/>
            <person name="Lapidus A."/>
            <person name="Lindquist E.A."/>
            <person name="Lucas S.M."/>
            <person name="Riley R."/>
            <person name="Salamov A.A."/>
            <person name="Hoffmeister D."/>
            <person name="Schwenk D."/>
            <person name="Hadar Y."/>
            <person name="Yarden O."/>
            <person name="de Vries R.P."/>
            <person name="Wiebenga A."/>
            <person name="Stenlid J."/>
            <person name="Eastwood D."/>
            <person name="Grigoriev I.V."/>
            <person name="Berka R.M."/>
            <person name="Blanchette R.A."/>
            <person name="Kersten P."/>
            <person name="Martinez A.T."/>
            <person name="Vicuna R."/>
            <person name="Cullen D."/>
        </authorList>
    </citation>
    <scope>NUCLEOTIDE SEQUENCE [LARGE SCALE GENOMIC DNA]</scope>
    <source>
        <strain evidence="2 3">B</strain>
    </source>
</reference>
<evidence type="ECO:0000256" key="1">
    <source>
        <dbReference type="SAM" id="MobiDB-lite"/>
    </source>
</evidence>
<dbReference type="Pfam" id="PF11709">
    <property type="entry name" value="Mit_ribos_Mrp51"/>
    <property type="match status" value="1"/>
</dbReference>
<feature type="region of interest" description="Disordered" evidence="1">
    <location>
        <begin position="134"/>
        <end position="157"/>
    </location>
</feature>
<organism evidence="2 3">
    <name type="scientific">Ceriporiopsis subvermispora (strain B)</name>
    <name type="common">White-rot fungus</name>
    <name type="synonym">Gelatoporia subvermispora</name>
    <dbReference type="NCBI Taxonomy" id="914234"/>
    <lineage>
        <taxon>Eukaryota</taxon>
        <taxon>Fungi</taxon>
        <taxon>Dikarya</taxon>
        <taxon>Basidiomycota</taxon>
        <taxon>Agaricomycotina</taxon>
        <taxon>Agaricomycetes</taxon>
        <taxon>Polyporales</taxon>
        <taxon>Gelatoporiaceae</taxon>
        <taxon>Gelatoporia</taxon>
    </lineage>
</organism>
<dbReference type="Proteomes" id="UP000016930">
    <property type="component" value="Unassembled WGS sequence"/>
</dbReference>
<dbReference type="PANTHER" id="PTHR28058:SF1">
    <property type="entry name" value="SMALL RIBOSOMAL SUBUNIT PROTEIN BS1M"/>
    <property type="match status" value="1"/>
</dbReference>
<dbReference type="InterPro" id="IPR016712">
    <property type="entry name" value="Rbsml_bS1m-like"/>
</dbReference>
<dbReference type="HOGENOM" id="CLU_036734_0_0_1"/>
<accession>M2QM65</accession>
<dbReference type="STRING" id="914234.M2QM65"/>
<gene>
    <name evidence="2" type="ORF">CERSUDRAFT_82375</name>
</gene>
<proteinExistence type="predicted"/>
<dbReference type="PANTHER" id="PTHR28058">
    <property type="entry name" value="37S RIBOSOMAL PROTEIN MRP51, MITOCHONDRIAL"/>
    <property type="match status" value="1"/>
</dbReference>
<feature type="region of interest" description="Disordered" evidence="1">
    <location>
        <begin position="395"/>
        <end position="452"/>
    </location>
</feature>
<keyword evidence="3" id="KW-1185">Reference proteome</keyword>
<sequence>MAGAPSQFAALLRRSKFASFDPEIAQVYTSHNGNVHRGNWGFKRPLALRRRNAYITMKTVDSSEQQTEWERGESQARWIKMWDEIGVSAELKIGRWQSTLGDSSEAPWDIDSEFGSSPFPQVVRVRAGSSSLLDGADEPTAFHQETRRSESGATGSFETMAVEGMEEDAEEALEGLGEGVLLLQRWQGESRAADSKAVENIESMTDSEFERYLEKLRRYRPEFKEFTDKVSRRKDSVQNAKDSITQQQLKVEEFLRLKAEESYTNPQTRAVEQRPQTIGGLTYSQIPKLQSLLLQKAQPGRIVQNRFLRGTEQDYVVNFAGMGTQLNKNLGDSTTRPINFERMAATGTRDPDEGNIKLKVLKAQLADAPKTVDKDPQALDGVSIIVSVTDAARIGEKNDNPYPPGSREYVGFQPALLSAPSSSPSPTSLFNKSRKPKQPTEPQEQAEPEELMMTLRDIVKSEGQDR</sequence>
<dbReference type="AlphaFoldDB" id="M2QM65"/>
<dbReference type="OrthoDB" id="2735536at2759"/>
<evidence type="ECO:0000313" key="2">
    <source>
        <dbReference type="EMBL" id="EMD38138.1"/>
    </source>
</evidence>